<keyword evidence="3 5" id="KW-1133">Transmembrane helix</keyword>
<evidence type="ECO:0000256" key="4">
    <source>
        <dbReference type="ARBA" id="ARBA00023136"/>
    </source>
</evidence>
<feature type="transmembrane region" description="Helical" evidence="5">
    <location>
        <begin position="12"/>
        <end position="41"/>
    </location>
</feature>
<accession>A0A494TQX1</accession>
<keyword evidence="8" id="KW-1185">Reference proteome</keyword>
<name>A0A494TQX1_SPHPE</name>
<dbReference type="Proteomes" id="UP000276254">
    <property type="component" value="Chromosome"/>
</dbReference>
<dbReference type="RefSeq" id="WP_121154923.1">
    <property type="nucleotide sequence ID" value="NZ_CP032829.1"/>
</dbReference>
<protein>
    <submittedName>
        <fullName evidence="7">NfeD family protein</fullName>
    </submittedName>
</protein>
<comment type="subcellular location">
    <subcellularLocation>
        <location evidence="1">Membrane</location>
        <topology evidence="1">Multi-pass membrane protein</topology>
    </subcellularLocation>
</comment>
<dbReference type="PANTHER" id="PTHR33507:SF3">
    <property type="entry name" value="INNER MEMBRANE PROTEIN YBBJ"/>
    <property type="match status" value="1"/>
</dbReference>
<dbReference type="InterPro" id="IPR012340">
    <property type="entry name" value="NA-bd_OB-fold"/>
</dbReference>
<sequence length="147" mass="15481">MNWAAGIADHWLWLIAAAALGIAEIIMPGAFLMWIGIAALITGLVALLVPIGVPVQLFVFAVTAIASVYVGRRVLVRNPIESADPLLNDRGARLIGEIVTAVTAIDASQGRVKVGDGVWPARGAIADIGDRLRVIGIERSVLLVEKA</sequence>
<evidence type="ECO:0000313" key="8">
    <source>
        <dbReference type="Proteomes" id="UP000276254"/>
    </source>
</evidence>
<dbReference type="Gene3D" id="2.40.50.140">
    <property type="entry name" value="Nucleic acid-binding proteins"/>
    <property type="match status" value="1"/>
</dbReference>
<dbReference type="KEGG" id="spha:D3Y57_18315"/>
<dbReference type="GO" id="GO:0005886">
    <property type="term" value="C:plasma membrane"/>
    <property type="evidence" value="ECO:0007669"/>
    <property type="project" value="TreeGrafter"/>
</dbReference>
<dbReference type="PANTHER" id="PTHR33507">
    <property type="entry name" value="INNER MEMBRANE PROTEIN YBBJ"/>
    <property type="match status" value="1"/>
</dbReference>
<dbReference type="Pfam" id="PF01957">
    <property type="entry name" value="NfeD"/>
    <property type="match status" value="1"/>
</dbReference>
<evidence type="ECO:0000259" key="6">
    <source>
        <dbReference type="Pfam" id="PF01957"/>
    </source>
</evidence>
<evidence type="ECO:0000313" key="7">
    <source>
        <dbReference type="EMBL" id="AYJ87515.1"/>
    </source>
</evidence>
<evidence type="ECO:0000256" key="1">
    <source>
        <dbReference type="ARBA" id="ARBA00004141"/>
    </source>
</evidence>
<evidence type="ECO:0000256" key="2">
    <source>
        <dbReference type="ARBA" id="ARBA00022692"/>
    </source>
</evidence>
<dbReference type="OrthoDB" id="9810336at2"/>
<dbReference type="InterPro" id="IPR052165">
    <property type="entry name" value="Membrane_assoc_protease"/>
</dbReference>
<feature type="domain" description="NfeD-like C-terminal" evidence="6">
    <location>
        <begin position="92"/>
        <end position="146"/>
    </location>
</feature>
<keyword evidence="4 5" id="KW-0472">Membrane</keyword>
<organism evidence="7 8">
    <name type="scientific">Sphingomonas paeninsulae</name>
    <dbReference type="NCBI Taxonomy" id="2319844"/>
    <lineage>
        <taxon>Bacteria</taxon>
        <taxon>Pseudomonadati</taxon>
        <taxon>Pseudomonadota</taxon>
        <taxon>Alphaproteobacteria</taxon>
        <taxon>Sphingomonadales</taxon>
        <taxon>Sphingomonadaceae</taxon>
        <taxon>Sphingomonas</taxon>
    </lineage>
</organism>
<reference evidence="7 8" key="1">
    <citation type="submission" date="2018-09" db="EMBL/GenBank/DDBJ databases">
        <title>Sphingomonas peninsula sp. nov., isolated from fildes peninsula, Antarctic soil.</title>
        <authorList>
            <person name="Yingchao G."/>
        </authorList>
    </citation>
    <scope>NUCLEOTIDE SEQUENCE [LARGE SCALE GENOMIC DNA]</scope>
    <source>
        <strain evidence="7 8">YZ-8</strain>
    </source>
</reference>
<evidence type="ECO:0000256" key="5">
    <source>
        <dbReference type="SAM" id="Phobius"/>
    </source>
</evidence>
<dbReference type="EMBL" id="CP032829">
    <property type="protein sequence ID" value="AYJ87515.1"/>
    <property type="molecule type" value="Genomic_DNA"/>
</dbReference>
<proteinExistence type="predicted"/>
<keyword evidence="2 5" id="KW-0812">Transmembrane</keyword>
<dbReference type="AlphaFoldDB" id="A0A494TQX1"/>
<feature type="transmembrane region" description="Helical" evidence="5">
    <location>
        <begin position="47"/>
        <end position="70"/>
    </location>
</feature>
<evidence type="ECO:0000256" key="3">
    <source>
        <dbReference type="ARBA" id="ARBA00022989"/>
    </source>
</evidence>
<dbReference type="InterPro" id="IPR002810">
    <property type="entry name" value="NfeD-like_C"/>
</dbReference>
<gene>
    <name evidence="7" type="ORF">D3Y57_18315</name>
</gene>